<evidence type="ECO:0000256" key="4">
    <source>
        <dbReference type="ARBA" id="ARBA00022728"/>
    </source>
</evidence>
<evidence type="ECO:0000256" key="5">
    <source>
        <dbReference type="ARBA" id="ARBA00023187"/>
    </source>
</evidence>
<feature type="compositionally biased region" description="Basic residues" evidence="8">
    <location>
        <begin position="234"/>
        <end position="248"/>
    </location>
</feature>
<comment type="similarity">
    <text evidence="2 7">Belongs to the PRP38 family.</text>
</comment>
<keyword evidence="6 7" id="KW-0539">Nucleus</keyword>
<feature type="compositionally biased region" description="Basic and acidic residues" evidence="8">
    <location>
        <begin position="249"/>
        <end position="341"/>
    </location>
</feature>
<dbReference type="EMBL" id="CAXHTA020000004">
    <property type="protein sequence ID" value="CAL5221078.1"/>
    <property type="molecule type" value="Genomic_DNA"/>
</dbReference>
<dbReference type="InterPro" id="IPR005037">
    <property type="entry name" value="PRP38"/>
</dbReference>
<accession>A0ABP1FM84</accession>
<organism evidence="9 10">
    <name type="scientific">Coccomyxa viridis</name>
    <dbReference type="NCBI Taxonomy" id="1274662"/>
    <lineage>
        <taxon>Eukaryota</taxon>
        <taxon>Viridiplantae</taxon>
        <taxon>Chlorophyta</taxon>
        <taxon>core chlorophytes</taxon>
        <taxon>Trebouxiophyceae</taxon>
        <taxon>Trebouxiophyceae incertae sedis</taxon>
        <taxon>Coccomyxaceae</taxon>
        <taxon>Coccomyxa</taxon>
    </lineage>
</organism>
<dbReference type="Pfam" id="PF03371">
    <property type="entry name" value="PRP38"/>
    <property type="match status" value="1"/>
</dbReference>
<sequence length="347" mass="40533">MANRTDPDAKSVHGTNPQNLVEKILRTKIYNTMYWKEHCFALTAESLVDKAVELHFVGGTYGGQRAPTEFMCLMLKLLQLQPEKEIIVEFIKNEDYKYVRVLGAFYLRLVGRPLEVYQYLEPLYNDYRKVRLREADGSFALTHMDEVVDQLLNNEYLFDIALPRIPNRVTMERIGQLEPRISVLAEDFNEEALEALEADAGKAQAAVGAAALEAEMAVEGDGHARGRSRSPEKGKKKREKWKRSRSRDRHRDKERHGDRRHREDDRDHSRHGERRHDRDHKGEHDRGRDRDRDRDRDRPRERDDRKRNRDDDRGGRDGGKKEKKDGDAVSIEETNRMRAELGLKPLK</sequence>
<comment type="caution">
    <text evidence="9">The sequence shown here is derived from an EMBL/GenBank/DDBJ whole genome shotgun (WGS) entry which is preliminary data.</text>
</comment>
<evidence type="ECO:0000256" key="1">
    <source>
        <dbReference type="ARBA" id="ARBA00004123"/>
    </source>
</evidence>
<reference evidence="9 10" key="1">
    <citation type="submission" date="2024-06" db="EMBL/GenBank/DDBJ databases">
        <authorList>
            <person name="Kraege A."/>
            <person name="Thomma B."/>
        </authorList>
    </citation>
    <scope>NUCLEOTIDE SEQUENCE [LARGE SCALE GENOMIC DNA]</scope>
</reference>
<evidence type="ECO:0000256" key="7">
    <source>
        <dbReference type="RuleBase" id="RU367025"/>
    </source>
</evidence>
<keyword evidence="10" id="KW-1185">Reference proteome</keyword>
<keyword evidence="5 7" id="KW-0508">mRNA splicing</keyword>
<dbReference type="PANTHER" id="PTHR23142">
    <property type="entry name" value="PRE-MRNA-SPLICING FACTOR 38A-RELATED"/>
    <property type="match status" value="1"/>
</dbReference>
<feature type="compositionally biased region" description="Basic and acidic residues" evidence="8">
    <location>
        <begin position="220"/>
        <end position="233"/>
    </location>
</feature>
<name>A0ABP1FM84_9CHLO</name>
<evidence type="ECO:0000256" key="8">
    <source>
        <dbReference type="SAM" id="MobiDB-lite"/>
    </source>
</evidence>
<evidence type="ECO:0000256" key="6">
    <source>
        <dbReference type="ARBA" id="ARBA00023242"/>
    </source>
</evidence>
<evidence type="ECO:0000256" key="3">
    <source>
        <dbReference type="ARBA" id="ARBA00022664"/>
    </source>
</evidence>
<evidence type="ECO:0000313" key="10">
    <source>
        <dbReference type="Proteomes" id="UP001497392"/>
    </source>
</evidence>
<dbReference type="Proteomes" id="UP001497392">
    <property type="component" value="Unassembled WGS sequence"/>
</dbReference>
<dbReference type="Pfam" id="PF19252">
    <property type="entry name" value="HIND"/>
    <property type="match status" value="1"/>
</dbReference>
<evidence type="ECO:0000313" key="9">
    <source>
        <dbReference type="EMBL" id="CAL5221078.1"/>
    </source>
</evidence>
<proteinExistence type="inferred from homology"/>
<feature type="region of interest" description="Disordered" evidence="8">
    <location>
        <begin position="218"/>
        <end position="347"/>
    </location>
</feature>
<keyword evidence="4 7" id="KW-0747">Spliceosome</keyword>
<keyword evidence="3 7" id="KW-0507">mRNA processing</keyword>
<protein>
    <recommendedName>
        <fullName evidence="7">Pre-mRNA-splicing factor 38</fullName>
    </recommendedName>
</protein>
<dbReference type="InterPro" id="IPR045347">
    <property type="entry name" value="HIND"/>
</dbReference>
<comment type="function">
    <text evidence="7">Required for pre-mRNA splicing.</text>
</comment>
<gene>
    <name evidence="9" type="primary">g3204</name>
    <name evidence="9" type="ORF">VP750_LOCUS2737</name>
</gene>
<comment type="subcellular location">
    <subcellularLocation>
        <location evidence="1 7">Nucleus</location>
    </subcellularLocation>
</comment>
<evidence type="ECO:0000256" key="2">
    <source>
        <dbReference type="ARBA" id="ARBA00006164"/>
    </source>
</evidence>